<evidence type="ECO:0000313" key="3">
    <source>
        <dbReference type="Proteomes" id="UP000199477"/>
    </source>
</evidence>
<dbReference type="GO" id="GO:0016702">
    <property type="term" value="F:oxidoreductase activity, acting on single donors with incorporation of molecular oxygen, incorporation of two atoms of oxygen"/>
    <property type="evidence" value="ECO:0007669"/>
    <property type="project" value="InterPro"/>
</dbReference>
<dbReference type="RefSeq" id="WP_051548922.1">
    <property type="nucleotide sequence ID" value="NZ_FONH01000003.1"/>
</dbReference>
<dbReference type="AlphaFoldDB" id="A0A1I2CBN4"/>
<dbReference type="Gene3D" id="2.60.130.10">
    <property type="entry name" value="Aromatic compound dioxygenase"/>
    <property type="match status" value="1"/>
</dbReference>
<reference evidence="3" key="1">
    <citation type="submission" date="2016-10" db="EMBL/GenBank/DDBJ databases">
        <authorList>
            <person name="Varghese N."/>
            <person name="Submissions S."/>
        </authorList>
    </citation>
    <scope>NUCLEOTIDE SEQUENCE [LARGE SCALE GENOMIC DNA]</scope>
    <source>
        <strain evidence="3">UNC178MFTsu3.1</strain>
    </source>
</reference>
<dbReference type="PROSITE" id="PS51318">
    <property type="entry name" value="TAT"/>
    <property type="match status" value="1"/>
</dbReference>
<evidence type="ECO:0000256" key="1">
    <source>
        <dbReference type="SAM" id="MobiDB-lite"/>
    </source>
</evidence>
<protein>
    <submittedName>
        <fullName evidence="2">Protocatechuate 3,4-dioxygenase beta subunit</fullName>
    </submittedName>
</protein>
<evidence type="ECO:0000313" key="2">
    <source>
        <dbReference type="EMBL" id="SFE65612.1"/>
    </source>
</evidence>
<dbReference type="STRING" id="500610.SAMN02799615_01442"/>
<dbReference type="CDD" id="cd03457">
    <property type="entry name" value="intradiol_dioxygenase_like"/>
    <property type="match status" value="1"/>
</dbReference>
<dbReference type="EMBL" id="FONH01000003">
    <property type="protein sequence ID" value="SFE65612.1"/>
    <property type="molecule type" value="Genomic_DNA"/>
</dbReference>
<keyword evidence="3" id="KW-1185">Reference proteome</keyword>
<feature type="region of interest" description="Disordered" evidence="1">
    <location>
        <begin position="100"/>
        <end position="143"/>
    </location>
</feature>
<keyword evidence="2" id="KW-0560">Oxidoreductase</keyword>
<dbReference type="InterPro" id="IPR015889">
    <property type="entry name" value="Intradiol_dOase_core"/>
</dbReference>
<keyword evidence="2" id="KW-0223">Dioxygenase</keyword>
<dbReference type="PANTHER" id="PTHR34315">
    <property type="match status" value="1"/>
</dbReference>
<dbReference type="Proteomes" id="UP000199477">
    <property type="component" value="Unassembled WGS sequence"/>
</dbReference>
<dbReference type="InterPro" id="IPR006311">
    <property type="entry name" value="TAT_signal"/>
</dbReference>
<sequence>MPVWNRRHFVQACLGGLAALPLARVRALPGGAPACRLSAEQTEGPYYLDRALLRQDITEGKQGLPLTLEFEVLDSRTCRPLKDVALEIWHCDAQGVYSGFGHDHGGGPGGPGMPPPPPGPPPRGAMPPGGPRPGGGHPPHAQASDALTFLRGAQLADARGKLAFHTIFPGYYAGRCNHIHLKLHVGGMVQDGHYRGGHTVHTGQVFFREEDTRAAMATAPYRRERLARTTVDQDDIYASQHGAQSVAAITRDHQQGPWRARLTLTVDPGQTSREGS</sequence>
<dbReference type="SUPFAM" id="SSF49482">
    <property type="entry name" value="Aromatic compound dioxygenase"/>
    <property type="match status" value="1"/>
</dbReference>
<name>A0A1I2CBN4_9GAMM</name>
<organism evidence="2 3">
    <name type="scientific">Dyella marensis</name>
    <dbReference type="NCBI Taxonomy" id="500610"/>
    <lineage>
        <taxon>Bacteria</taxon>
        <taxon>Pseudomonadati</taxon>
        <taxon>Pseudomonadota</taxon>
        <taxon>Gammaproteobacteria</taxon>
        <taxon>Lysobacterales</taxon>
        <taxon>Rhodanobacteraceae</taxon>
        <taxon>Dyella</taxon>
    </lineage>
</organism>
<dbReference type="PANTHER" id="PTHR34315:SF1">
    <property type="entry name" value="INTRADIOL RING-CLEAVAGE DIOXYGENASES DOMAIN-CONTAINING PROTEIN-RELATED"/>
    <property type="match status" value="1"/>
</dbReference>
<accession>A0A1I2CBN4</accession>
<gene>
    <name evidence="2" type="ORF">SAMN02799615_01442</name>
</gene>
<proteinExistence type="predicted"/>
<dbReference type="GO" id="GO:0005506">
    <property type="term" value="F:iron ion binding"/>
    <property type="evidence" value="ECO:0007669"/>
    <property type="project" value="InterPro"/>
</dbReference>
<feature type="compositionally biased region" description="Pro residues" evidence="1">
    <location>
        <begin position="111"/>
        <end position="131"/>
    </location>
</feature>